<evidence type="ECO:0000313" key="3">
    <source>
        <dbReference type="Proteomes" id="UP001235939"/>
    </source>
</evidence>
<protein>
    <submittedName>
        <fullName evidence="2">Uncharacterized protein</fullName>
    </submittedName>
</protein>
<name>A0ABY6LP27_9ARAC</name>
<evidence type="ECO:0000313" key="2">
    <source>
        <dbReference type="EMBL" id="UYV82866.1"/>
    </source>
</evidence>
<keyword evidence="3" id="KW-1185">Reference proteome</keyword>
<gene>
    <name evidence="2" type="ORF">LAZ67_22001141</name>
</gene>
<feature type="compositionally biased region" description="Basic and acidic residues" evidence="1">
    <location>
        <begin position="102"/>
        <end position="120"/>
    </location>
</feature>
<dbReference type="EMBL" id="CP092884">
    <property type="protein sequence ID" value="UYV82866.1"/>
    <property type="molecule type" value="Genomic_DNA"/>
</dbReference>
<reference evidence="2 3" key="1">
    <citation type="submission" date="2022-03" db="EMBL/GenBank/DDBJ databases">
        <title>A chromosomal length assembly of Cordylochernes scorpioides.</title>
        <authorList>
            <person name="Zeh D."/>
            <person name="Zeh J."/>
        </authorList>
    </citation>
    <scope>NUCLEOTIDE SEQUENCE [LARGE SCALE GENOMIC DNA]</scope>
    <source>
        <strain evidence="2">IN4F17</strain>
        <tissue evidence="2">Whole Body</tissue>
    </source>
</reference>
<feature type="region of interest" description="Disordered" evidence="1">
    <location>
        <begin position="102"/>
        <end position="134"/>
    </location>
</feature>
<sequence>MASIMGVVVYEGSAVFIIDAPTMFDHPDGHGSTCLTYNRFKDGRQRMIQGPLNLDDRAQHPADGTQNLIVKIPFEHLWISWNKVLPGLTRAISLKPWMVETRSGKMQDPAQERIKVEESAKPQPGATICRDASSDPVVLNPNIDILKYDGTEDPRP</sequence>
<dbReference type="Proteomes" id="UP001235939">
    <property type="component" value="Chromosome 22"/>
</dbReference>
<evidence type="ECO:0000256" key="1">
    <source>
        <dbReference type="SAM" id="MobiDB-lite"/>
    </source>
</evidence>
<proteinExistence type="predicted"/>
<organism evidence="2 3">
    <name type="scientific">Cordylochernes scorpioides</name>
    <dbReference type="NCBI Taxonomy" id="51811"/>
    <lineage>
        <taxon>Eukaryota</taxon>
        <taxon>Metazoa</taxon>
        <taxon>Ecdysozoa</taxon>
        <taxon>Arthropoda</taxon>
        <taxon>Chelicerata</taxon>
        <taxon>Arachnida</taxon>
        <taxon>Pseudoscorpiones</taxon>
        <taxon>Cheliferoidea</taxon>
        <taxon>Chernetidae</taxon>
        <taxon>Cordylochernes</taxon>
    </lineage>
</organism>
<accession>A0ABY6LP27</accession>